<name>A0ACC0AET5_CATRO</name>
<dbReference type="Proteomes" id="UP001060085">
    <property type="component" value="Linkage Group LG06"/>
</dbReference>
<accession>A0ACC0AET5</accession>
<dbReference type="EMBL" id="CM044706">
    <property type="protein sequence ID" value="KAI5659380.1"/>
    <property type="molecule type" value="Genomic_DNA"/>
</dbReference>
<evidence type="ECO:0000313" key="2">
    <source>
        <dbReference type="Proteomes" id="UP001060085"/>
    </source>
</evidence>
<sequence length="111" mass="12578">MAPSESASTVTRVTDKIPSLFLSLSLKEDRQGTESQRTPAERRVATALQREKVGEPERVQVELKETEKQMKGRFKRKGGEEAAQETRRQGFKTRSHQRPARWSIRTGPGIS</sequence>
<keyword evidence="2" id="KW-1185">Reference proteome</keyword>
<comment type="caution">
    <text evidence="1">The sequence shown here is derived from an EMBL/GenBank/DDBJ whole genome shotgun (WGS) entry which is preliminary data.</text>
</comment>
<reference evidence="2" key="1">
    <citation type="journal article" date="2023" name="Nat. Plants">
        <title>Single-cell RNA sequencing provides a high-resolution roadmap for understanding the multicellular compartmentation of specialized metabolism.</title>
        <authorList>
            <person name="Sun S."/>
            <person name="Shen X."/>
            <person name="Li Y."/>
            <person name="Li Y."/>
            <person name="Wang S."/>
            <person name="Li R."/>
            <person name="Zhang H."/>
            <person name="Shen G."/>
            <person name="Guo B."/>
            <person name="Wei J."/>
            <person name="Xu J."/>
            <person name="St-Pierre B."/>
            <person name="Chen S."/>
            <person name="Sun C."/>
        </authorList>
    </citation>
    <scope>NUCLEOTIDE SEQUENCE [LARGE SCALE GENOMIC DNA]</scope>
</reference>
<proteinExistence type="predicted"/>
<gene>
    <name evidence="1" type="ORF">M9H77_28173</name>
</gene>
<protein>
    <submittedName>
        <fullName evidence="1">Uncharacterized protein</fullName>
    </submittedName>
</protein>
<organism evidence="1 2">
    <name type="scientific">Catharanthus roseus</name>
    <name type="common">Madagascar periwinkle</name>
    <name type="synonym">Vinca rosea</name>
    <dbReference type="NCBI Taxonomy" id="4058"/>
    <lineage>
        <taxon>Eukaryota</taxon>
        <taxon>Viridiplantae</taxon>
        <taxon>Streptophyta</taxon>
        <taxon>Embryophyta</taxon>
        <taxon>Tracheophyta</taxon>
        <taxon>Spermatophyta</taxon>
        <taxon>Magnoliopsida</taxon>
        <taxon>eudicotyledons</taxon>
        <taxon>Gunneridae</taxon>
        <taxon>Pentapetalae</taxon>
        <taxon>asterids</taxon>
        <taxon>lamiids</taxon>
        <taxon>Gentianales</taxon>
        <taxon>Apocynaceae</taxon>
        <taxon>Rauvolfioideae</taxon>
        <taxon>Vinceae</taxon>
        <taxon>Catharanthinae</taxon>
        <taxon>Catharanthus</taxon>
    </lineage>
</organism>
<evidence type="ECO:0000313" key="1">
    <source>
        <dbReference type="EMBL" id="KAI5659380.1"/>
    </source>
</evidence>